<keyword evidence="2 4" id="KW-1133">Transmembrane helix</keyword>
<feature type="transmembrane region" description="Helical" evidence="4">
    <location>
        <begin position="265"/>
        <end position="283"/>
    </location>
</feature>
<organism evidence="6 7">
    <name type="scientific">Marinobacter antarcticus</name>
    <dbReference type="NCBI Taxonomy" id="564117"/>
    <lineage>
        <taxon>Bacteria</taxon>
        <taxon>Pseudomonadati</taxon>
        <taxon>Pseudomonadota</taxon>
        <taxon>Gammaproteobacteria</taxon>
        <taxon>Pseudomonadales</taxon>
        <taxon>Marinobacteraceae</taxon>
        <taxon>Marinobacter</taxon>
    </lineage>
</organism>
<evidence type="ECO:0000259" key="5">
    <source>
        <dbReference type="PROSITE" id="PS50850"/>
    </source>
</evidence>
<dbReference type="GO" id="GO:0005886">
    <property type="term" value="C:plasma membrane"/>
    <property type="evidence" value="ECO:0007669"/>
    <property type="project" value="TreeGrafter"/>
</dbReference>
<dbReference type="STRING" id="564117.SAMN05216369_2948"/>
<dbReference type="Gene3D" id="1.20.1250.20">
    <property type="entry name" value="MFS general substrate transporter like domains"/>
    <property type="match status" value="2"/>
</dbReference>
<feature type="transmembrane region" description="Helical" evidence="4">
    <location>
        <begin position="73"/>
        <end position="92"/>
    </location>
</feature>
<dbReference type="PANTHER" id="PTHR23521">
    <property type="entry name" value="TRANSPORTER MFS SUPERFAMILY"/>
    <property type="match status" value="1"/>
</dbReference>
<dbReference type="InterPro" id="IPR047200">
    <property type="entry name" value="MFS_YcaD-like"/>
</dbReference>
<feature type="transmembrane region" description="Helical" evidence="4">
    <location>
        <begin position="98"/>
        <end position="119"/>
    </location>
</feature>
<gene>
    <name evidence="6" type="ORF">SAMN05216369_2948</name>
</gene>
<dbReference type="SUPFAM" id="SSF103473">
    <property type="entry name" value="MFS general substrate transporter"/>
    <property type="match status" value="1"/>
</dbReference>
<dbReference type="EMBL" id="FRAQ01000003">
    <property type="protein sequence ID" value="SHK73498.1"/>
    <property type="molecule type" value="Genomic_DNA"/>
</dbReference>
<evidence type="ECO:0000256" key="2">
    <source>
        <dbReference type="ARBA" id="ARBA00022989"/>
    </source>
</evidence>
<reference evidence="7" key="1">
    <citation type="submission" date="2016-11" db="EMBL/GenBank/DDBJ databases">
        <authorList>
            <person name="Varghese N."/>
            <person name="Submissions S."/>
        </authorList>
    </citation>
    <scope>NUCLEOTIDE SEQUENCE [LARGE SCALE GENOMIC DNA]</scope>
    <source>
        <strain evidence="7">CGMCC 1.10835</strain>
    </source>
</reference>
<evidence type="ECO:0000256" key="1">
    <source>
        <dbReference type="ARBA" id="ARBA00022692"/>
    </source>
</evidence>
<dbReference type="CDD" id="cd17477">
    <property type="entry name" value="MFS_YcaD_like"/>
    <property type="match status" value="1"/>
</dbReference>
<dbReference type="PROSITE" id="PS50850">
    <property type="entry name" value="MFS"/>
    <property type="match status" value="1"/>
</dbReference>
<feature type="transmembrane region" description="Helical" evidence="4">
    <location>
        <begin position="131"/>
        <end position="151"/>
    </location>
</feature>
<feature type="transmembrane region" description="Helical" evidence="4">
    <location>
        <begin position="230"/>
        <end position="253"/>
    </location>
</feature>
<proteinExistence type="predicted"/>
<evidence type="ECO:0000313" key="6">
    <source>
        <dbReference type="EMBL" id="SHK73498.1"/>
    </source>
</evidence>
<feature type="domain" description="Major facilitator superfamily (MFS) profile" evidence="5">
    <location>
        <begin position="199"/>
        <end position="405"/>
    </location>
</feature>
<feature type="transmembrane region" description="Helical" evidence="4">
    <location>
        <begin position="328"/>
        <end position="348"/>
    </location>
</feature>
<feature type="transmembrane region" description="Helical" evidence="4">
    <location>
        <begin position="199"/>
        <end position="218"/>
    </location>
</feature>
<dbReference type="AlphaFoldDB" id="A0A1M6UWD8"/>
<dbReference type="InterPro" id="IPR011701">
    <property type="entry name" value="MFS"/>
</dbReference>
<sequence length="405" mass="43976">MLSLMRPIGAILGSVALLQLGSGLLNTLLAVTANGQSFSTIWIGFIMSGFFVGFACGIFVSGCLIRRMGHIRTFAFCAALCATIALLHVIWVNPWVWLLLRFFYGIAFVTLMTVTESWLNTRAVREERGRIFALYMVVNLGAIALAQQLLRLNTGEVFVLFSLSAILICWALLPITITSRSQPLIPDRAKSSLKKLMKFAPLAVATSALSGLAMGAFWGMAPLYASKLGFGLSEVGLMMSLTIVGGALLQIPIGRFSDTHDRRKVLIYVAALAAVMCLIMPLVQSQRMLMITFFIWGGLSFSLYPLGVAQLLDQLHPDEVVSGSTDMLVLHGAGAALAPLFVGIIMNLVGIQGMPLYMAGILFLLTAYAAYQVRHVSVLTAGEHAHFEPMVQTSHEIVEMIEKEG</sequence>
<dbReference type="Proteomes" id="UP000184497">
    <property type="component" value="Unassembled WGS sequence"/>
</dbReference>
<dbReference type="GO" id="GO:0022857">
    <property type="term" value="F:transmembrane transporter activity"/>
    <property type="evidence" value="ECO:0007669"/>
    <property type="project" value="InterPro"/>
</dbReference>
<keyword evidence="7" id="KW-1185">Reference proteome</keyword>
<evidence type="ECO:0000256" key="3">
    <source>
        <dbReference type="ARBA" id="ARBA00023136"/>
    </source>
</evidence>
<dbReference type="Pfam" id="PF07690">
    <property type="entry name" value="MFS_1"/>
    <property type="match status" value="2"/>
</dbReference>
<name>A0A1M6UWD8_9GAMM</name>
<dbReference type="InterPro" id="IPR036259">
    <property type="entry name" value="MFS_trans_sf"/>
</dbReference>
<evidence type="ECO:0000256" key="4">
    <source>
        <dbReference type="SAM" id="Phobius"/>
    </source>
</evidence>
<protein>
    <submittedName>
        <fullName evidence="6">Predicted arabinose efflux permease, MFS family</fullName>
    </submittedName>
</protein>
<feature type="transmembrane region" description="Helical" evidence="4">
    <location>
        <begin position="354"/>
        <end position="371"/>
    </location>
</feature>
<feature type="transmembrane region" description="Helical" evidence="4">
    <location>
        <begin position="157"/>
        <end position="178"/>
    </location>
</feature>
<keyword evidence="3 4" id="KW-0472">Membrane</keyword>
<feature type="transmembrane region" description="Helical" evidence="4">
    <location>
        <begin position="40"/>
        <end position="61"/>
    </location>
</feature>
<dbReference type="InterPro" id="IPR020846">
    <property type="entry name" value="MFS_dom"/>
</dbReference>
<feature type="transmembrane region" description="Helical" evidence="4">
    <location>
        <begin position="289"/>
        <end position="307"/>
    </location>
</feature>
<evidence type="ECO:0000313" key="7">
    <source>
        <dbReference type="Proteomes" id="UP000184497"/>
    </source>
</evidence>
<dbReference type="PANTHER" id="PTHR23521:SF3">
    <property type="entry name" value="MFS TRANSPORTER"/>
    <property type="match status" value="1"/>
</dbReference>
<keyword evidence="1 4" id="KW-0812">Transmembrane</keyword>
<accession>A0A1M6UWD8</accession>